<comment type="caution">
    <text evidence="1">The sequence shown here is derived from an EMBL/GenBank/DDBJ whole genome shotgun (WGS) entry which is preliminary data.</text>
</comment>
<dbReference type="Pfam" id="PF14254">
    <property type="entry name" value="DUF4348"/>
    <property type="match status" value="1"/>
</dbReference>
<reference evidence="1 2" key="1">
    <citation type="journal article" date="2014" name="Int. J. Syst. Evol. Microbiol.">
        <title>Complete genome sequence of Corynebacterium casei LMG S-19264T (=DSM 44701T), isolated from a smear-ripened cheese.</title>
        <authorList>
            <consortium name="US DOE Joint Genome Institute (JGI-PGF)"/>
            <person name="Walter F."/>
            <person name="Albersmeier A."/>
            <person name="Kalinowski J."/>
            <person name="Ruckert C."/>
        </authorList>
    </citation>
    <scope>NUCLEOTIDE SEQUENCE [LARGE SCALE GENOMIC DNA]</scope>
    <source>
        <strain evidence="1 2">KCTC 12285</strain>
    </source>
</reference>
<protein>
    <recommendedName>
        <fullName evidence="3">DUF4348 domain-containing protein</fullName>
    </recommendedName>
</protein>
<dbReference type="Proteomes" id="UP000601108">
    <property type="component" value="Unassembled WGS sequence"/>
</dbReference>
<gene>
    <name evidence="1" type="ORF">GCM10007384_18690</name>
</gene>
<dbReference type="Gene3D" id="3.10.450.410">
    <property type="match status" value="1"/>
</dbReference>
<evidence type="ECO:0000313" key="1">
    <source>
        <dbReference type="EMBL" id="GGX17560.1"/>
    </source>
</evidence>
<dbReference type="AlphaFoldDB" id="A0A918JU74"/>
<keyword evidence="2" id="KW-1185">Reference proteome</keyword>
<sequence length="153" mass="18357">MKNILSVIILLFLSCKKANNLEYKVSTEKTANLVKQQKSSKEDFNNFFVKFSNDSIFQKDRVKDTLYLHNLVEIDKFEVLKFTKEDISYMDFRDDTLAYKKEYDKYRVETVIKEDSTNYSMYGIDNGILLHYVFMRDKQNNEWYLTSIHDYSN</sequence>
<organism evidence="1 2">
    <name type="scientific">Aquimarina muelleri</name>
    <dbReference type="NCBI Taxonomy" id="279356"/>
    <lineage>
        <taxon>Bacteria</taxon>
        <taxon>Pseudomonadati</taxon>
        <taxon>Bacteroidota</taxon>
        <taxon>Flavobacteriia</taxon>
        <taxon>Flavobacteriales</taxon>
        <taxon>Flavobacteriaceae</taxon>
        <taxon>Aquimarina</taxon>
    </lineage>
</organism>
<dbReference type="EMBL" id="BMWS01000011">
    <property type="protein sequence ID" value="GGX17560.1"/>
    <property type="molecule type" value="Genomic_DNA"/>
</dbReference>
<dbReference type="RefSeq" id="WP_027414293.1">
    <property type="nucleotide sequence ID" value="NZ_BMWS01000011.1"/>
</dbReference>
<accession>A0A918JU74</accession>
<evidence type="ECO:0008006" key="3">
    <source>
        <dbReference type="Google" id="ProtNLM"/>
    </source>
</evidence>
<name>A0A918JU74_9FLAO</name>
<dbReference type="InterPro" id="IPR025590">
    <property type="entry name" value="DUF4348"/>
</dbReference>
<evidence type="ECO:0000313" key="2">
    <source>
        <dbReference type="Proteomes" id="UP000601108"/>
    </source>
</evidence>
<dbReference type="PROSITE" id="PS51257">
    <property type="entry name" value="PROKAR_LIPOPROTEIN"/>
    <property type="match status" value="1"/>
</dbReference>
<proteinExistence type="predicted"/>